<reference evidence="4" key="1">
    <citation type="journal article" date="2019" name="PLoS Negl. Trop. Dis.">
        <title>Revisiting the worldwide diversity of Leptospira species in the environment.</title>
        <authorList>
            <person name="Vincent A.T."/>
            <person name="Schiettekatte O."/>
            <person name="Bourhy P."/>
            <person name="Veyrier F.J."/>
            <person name="Picardeau M."/>
        </authorList>
    </citation>
    <scope>NUCLEOTIDE SEQUENCE [LARGE SCALE GENOMIC DNA]</scope>
    <source>
        <strain evidence="4">201800287</strain>
    </source>
</reference>
<comment type="similarity">
    <text evidence="1">Belongs to the beta-class carbonic anhydrase family.</text>
</comment>
<protein>
    <submittedName>
        <fullName evidence="4">Carbonic anhydrase</fullName>
    </submittedName>
</protein>
<keyword evidence="2" id="KW-0862">Zinc</keyword>
<keyword evidence="3" id="KW-0732">Signal</keyword>
<dbReference type="AlphaFoldDB" id="A0A4R9IAB2"/>
<dbReference type="SMART" id="SM00947">
    <property type="entry name" value="Pro_CA"/>
    <property type="match status" value="1"/>
</dbReference>
<name>A0A4R9IAB2_9LEPT</name>
<dbReference type="EMBL" id="RQFK01000023">
    <property type="protein sequence ID" value="TGK83030.1"/>
    <property type="molecule type" value="Genomic_DNA"/>
</dbReference>
<dbReference type="Pfam" id="PF00484">
    <property type="entry name" value="Pro_CA"/>
    <property type="match status" value="1"/>
</dbReference>
<organism evidence="4 5">
    <name type="scientific">Leptospira noumeaensis</name>
    <dbReference type="NCBI Taxonomy" id="2484964"/>
    <lineage>
        <taxon>Bacteria</taxon>
        <taxon>Pseudomonadati</taxon>
        <taxon>Spirochaetota</taxon>
        <taxon>Spirochaetia</taxon>
        <taxon>Leptospirales</taxon>
        <taxon>Leptospiraceae</taxon>
        <taxon>Leptospira</taxon>
    </lineage>
</organism>
<dbReference type="CDD" id="cd03378">
    <property type="entry name" value="beta_CA_cladeC"/>
    <property type="match status" value="1"/>
</dbReference>
<feature type="signal peptide" evidence="3">
    <location>
        <begin position="1"/>
        <end position="21"/>
    </location>
</feature>
<dbReference type="PANTHER" id="PTHR11002">
    <property type="entry name" value="CARBONIC ANHYDRASE"/>
    <property type="match status" value="1"/>
</dbReference>
<dbReference type="InterPro" id="IPR036874">
    <property type="entry name" value="Carbonic_anhydrase_sf"/>
</dbReference>
<comment type="cofactor">
    <cofactor evidence="2">
        <name>Zn(2+)</name>
        <dbReference type="ChEBI" id="CHEBI:29105"/>
    </cofactor>
    <text evidence="2">Binds 1 zinc ion per subunit.</text>
</comment>
<comment type="caution">
    <text evidence="4">The sequence shown here is derived from an EMBL/GenBank/DDBJ whole genome shotgun (WGS) entry which is preliminary data.</text>
</comment>
<evidence type="ECO:0000313" key="5">
    <source>
        <dbReference type="Proteomes" id="UP000298009"/>
    </source>
</evidence>
<feature type="binding site" evidence="2">
    <location>
        <position position="76"/>
    </location>
    <ligand>
        <name>Zn(2+)</name>
        <dbReference type="ChEBI" id="CHEBI:29105"/>
    </ligand>
</feature>
<dbReference type="OrthoDB" id="9769739at2"/>
<dbReference type="GO" id="GO:0004089">
    <property type="term" value="F:carbonate dehydratase activity"/>
    <property type="evidence" value="ECO:0007669"/>
    <property type="project" value="InterPro"/>
</dbReference>
<keyword evidence="2" id="KW-0479">Metal-binding</keyword>
<feature type="binding site" evidence="2">
    <location>
        <position position="127"/>
    </location>
    <ligand>
        <name>Zn(2+)</name>
        <dbReference type="ChEBI" id="CHEBI:29105"/>
    </ligand>
</feature>
<proteinExistence type="inferred from homology"/>
<gene>
    <name evidence="4" type="ORF">EHQ24_06880</name>
</gene>
<dbReference type="Proteomes" id="UP000298009">
    <property type="component" value="Unassembled WGS sequence"/>
</dbReference>
<dbReference type="Gene3D" id="3.40.1050.10">
    <property type="entry name" value="Carbonic anhydrase"/>
    <property type="match status" value="1"/>
</dbReference>
<dbReference type="GO" id="GO:0008270">
    <property type="term" value="F:zinc ion binding"/>
    <property type="evidence" value="ECO:0007669"/>
    <property type="project" value="InterPro"/>
</dbReference>
<keyword evidence="5" id="KW-1185">Reference proteome</keyword>
<sequence>MKSYQWILSFLLFTLSCNLFAESKSGVPPQEALQKLIEGNLRFTKGKSTRPNQSLERIQEVSKKQSPFATIVGCSDSRVPNEIIFDQGLGDLFILRTAGQVSTYASWGSIEFSVAVLGVNLVVVLGHSNCGAVNAACKSNDVPGHIITLTNAIKPAAEKTKHLEGDWLEHAVKANVALQVTSLRKLDPILSKRYNNGEIQIVGAIYDLETGKVTFLDEEYIVSISK</sequence>
<feature type="chain" id="PRO_5020306335" evidence="3">
    <location>
        <begin position="22"/>
        <end position="226"/>
    </location>
</feature>
<accession>A0A4R9IAB2</accession>
<dbReference type="PANTHER" id="PTHR11002:SF79">
    <property type="entry name" value="CARBONIC ANHYDRASE 2"/>
    <property type="match status" value="1"/>
</dbReference>
<dbReference type="PROSITE" id="PS51257">
    <property type="entry name" value="PROKAR_LIPOPROTEIN"/>
    <property type="match status" value="1"/>
</dbReference>
<dbReference type="SUPFAM" id="SSF53056">
    <property type="entry name" value="beta-carbonic anhydrase, cab"/>
    <property type="match status" value="1"/>
</dbReference>
<evidence type="ECO:0000256" key="2">
    <source>
        <dbReference type="PIRSR" id="PIRSR601765-1"/>
    </source>
</evidence>
<feature type="binding site" evidence="2">
    <location>
        <position position="74"/>
    </location>
    <ligand>
        <name>Zn(2+)</name>
        <dbReference type="ChEBI" id="CHEBI:29105"/>
    </ligand>
</feature>
<evidence type="ECO:0000256" key="1">
    <source>
        <dbReference type="ARBA" id="ARBA00006217"/>
    </source>
</evidence>
<evidence type="ECO:0000313" key="4">
    <source>
        <dbReference type="EMBL" id="TGK83030.1"/>
    </source>
</evidence>
<evidence type="ECO:0000256" key="3">
    <source>
        <dbReference type="SAM" id="SignalP"/>
    </source>
</evidence>
<dbReference type="InterPro" id="IPR001765">
    <property type="entry name" value="Carbonic_anhydrase"/>
</dbReference>
<dbReference type="RefSeq" id="WP_135600940.1">
    <property type="nucleotide sequence ID" value="NZ_RQFK01000023.1"/>
</dbReference>
<feature type="binding site" evidence="2">
    <location>
        <position position="130"/>
    </location>
    <ligand>
        <name>Zn(2+)</name>
        <dbReference type="ChEBI" id="CHEBI:29105"/>
    </ligand>
</feature>